<name>A0A1E5G2L4_9FIRM</name>
<evidence type="ECO:0000256" key="4">
    <source>
        <dbReference type="ARBA" id="ARBA00022475"/>
    </source>
</evidence>
<evidence type="ECO:0000256" key="11">
    <source>
        <dbReference type="ARBA" id="ARBA00023136"/>
    </source>
</evidence>
<reference evidence="17 18" key="1">
    <citation type="submission" date="2016-09" db="EMBL/GenBank/DDBJ databases">
        <title>Draft genome sequence for the type strain of Desulfuribacillus alkaliarsenatis AHT28, an obligately anaerobic, sulfidogenic bacterium isolated from Russian soda lake sediments.</title>
        <authorList>
            <person name="Abin C.A."/>
            <person name="Hollibaugh J.T."/>
        </authorList>
    </citation>
    <scope>NUCLEOTIDE SEQUENCE [LARGE SCALE GENOMIC DNA]</scope>
    <source>
        <strain evidence="17 18">AHT28</strain>
    </source>
</reference>
<evidence type="ECO:0000256" key="1">
    <source>
        <dbReference type="ARBA" id="ARBA00004202"/>
    </source>
</evidence>
<accession>A0A1E5G2L4</accession>
<keyword evidence="9" id="KW-0406">Ion transport</keyword>
<keyword evidence="4" id="KW-1003">Cell membrane</keyword>
<evidence type="ECO:0000313" key="17">
    <source>
        <dbReference type="EMBL" id="OEF97184.1"/>
    </source>
</evidence>
<keyword evidence="3" id="KW-0813">Transport</keyword>
<evidence type="ECO:0000256" key="8">
    <source>
        <dbReference type="ARBA" id="ARBA00022967"/>
    </source>
</evidence>
<evidence type="ECO:0000256" key="3">
    <source>
        <dbReference type="ARBA" id="ARBA00022448"/>
    </source>
</evidence>
<evidence type="ECO:0000256" key="10">
    <source>
        <dbReference type="ARBA" id="ARBA00023112"/>
    </source>
</evidence>
<evidence type="ECO:0000256" key="5">
    <source>
        <dbReference type="ARBA" id="ARBA00022596"/>
    </source>
</evidence>
<dbReference type="SUPFAM" id="SSF52540">
    <property type="entry name" value="P-loop containing nucleoside triphosphate hydrolases"/>
    <property type="match status" value="1"/>
</dbReference>
<dbReference type="GO" id="GO:0005886">
    <property type="term" value="C:plasma membrane"/>
    <property type="evidence" value="ECO:0007669"/>
    <property type="project" value="UniProtKB-SubCell"/>
</dbReference>
<dbReference type="STRING" id="766136.BHF68_05195"/>
<dbReference type="AlphaFoldDB" id="A0A1E5G2L4"/>
<comment type="subcellular location">
    <subcellularLocation>
        <location evidence="1">Cell membrane</location>
        <topology evidence="1">Peripheral membrane protein</topology>
    </subcellularLocation>
</comment>
<dbReference type="Proteomes" id="UP000094296">
    <property type="component" value="Unassembled WGS sequence"/>
</dbReference>
<dbReference type="PANTHER" id="PTHR43297">
    <property type="entry name" value="OLIGOPEPTIDE TRANSPORT ATP-BINDING PROTEIN APPD"/>
    <property type="match status" value="1"/>
</dbReference>
<gene>
    <name evidence="17" type="ORF">BHF68_05195</name>
</gene>
<evidence type="ECO:0000313" key="18">
    <source>
        <dbReference type="Proteomes" id="UP000094296"/>
    </source>
</evidence>
<dbReference type="GO" id="GO:0015413">
    <property type="term" value="F:ABC-type nickel transporter activity"/>
    <property type="evidence" value="ECO:0007669"/>
    <property type="project" value="UniProtKB-EC"/>
</dbReference>
<evidence type="ECO:0000259" key="16">
    <source>
        <dbReference type="PROSITE" id="PS50893"/>
    </source>
</evidence>
<comment type="catalytic activity">
    <reaction evidence="15">
        <text>Ni(2+)(out) + ATP + H2O = Ni(2+)(in) + ADP + phosphate + H(+)</text>
        <dbReference type="Rhea" id="RHEA:15557"/>
        <dbReference type="ChEBI" id="CHEBI:15377"/>
        <dbReference type="ChEBI" id="CHEBI:15378"/>
        <dbReference type="ChEBI" id="CHEBI:30616"/>
        <dbReference type="ChEBI" id="CHEBI:43474"/>
        <dbReference type="ChEBI" id="CHEBI:49786"/>
        <dbReference type="ChEBI" id="CHEBI:456216"/>
        <dbReference type="EC" id="7.2.2.11"/>
    </reaction>
    <physiologicalReaction direction="left-to-right" evidence="15">
        <dbReference type="Rhea" id="RHEA:15558"/>
    </physiologicalReaction>
</comment>
<dbReference type="InterPro" id="IPR013563">
    <property type="entry name" value="Oligopep_ABC_C"/>
</dbReference>
<keyword evidence="5" id="KW-0533">Nickel</keyword>
<keyword evidence="11" id="KW-0472">Membrane</keyword>
<dbReference type="InterPro" id="IPR003593">
    <property type="entry name" value="AAA+_ATPase"/>
</dbReference>
<evidence type="ECO:0000256" key="15">
    <source>
        <dbReference type="ARBA" id="ARBA00048610"/>
    </source>
</evidence>
<dbReference type="EMBL" id="MIJE01000022">
    <property type="protein sequence ID" value="OEF97184.1"/>
    <property type="molecule type" value="Genomic_DNA"/>
</dbReference>
<dbReference type="Pfam" id="PF08352">
    <property type="entry name" value="oligo_HPY"/>
    <property type="match status" value="1"/>
</dbReference>
<keyword evidence="8" id="KW-1278">Translocase</keyword>
<dbReference type="CDD" id="cd03257">
    <property type="entry name" value="ABC_NikE_OppD_transporters"/>
    <property type="match status" value="1"/>
</dbReference>
<evidence type="ECO:0000256" key="6">
    <source>
        <dbReference type="ARBA" id="ARBA00022741"/>
    </source>
</evidence>
<proteinExistence type="inferred from homology"/>
<feature type="domain" description="ABC transporter" evidence="16">
    <location>
        <begin position="4"/>
        <end position="247"/>
    </location>
</feature>
<comment type="caution">
    <text evidence="17">The sequence shown here is derived from an EMBL/GenBank/DDBJ whole genome shotgun (WGS) entry which is preliminary data.</text>
</comment>
<keyword evidence="7 17" id="KW-0067">ATP-binding</keyword>
<evidence type="ECO:0000256" key="7">
    <source>
        <dbReference type="ARBA" id="ARBA00022840"/>
    </source>
</evidence>
<sequence length="309" mass="33580">MPVLQAKDISISFCQYTKGLEQSYQKVITSLHLDVHAGEVVAIVGSSGSGKSLLAHSILGILPDNCQLSGELYYKGAPLSEVELSKLRGKEISLVPQSINYLDPLMKVGKQVETSVPKEKGNKKSVVRQLFSKFGLAPKVEEMYPFQLSGGMARRAIVSAAIAGNPKLLVADEPTPGLDEEGVKEALSFFKKLSNQGHSIIMITHDLEAALQIADRIVVFYAGTTVEMAPVRDFAGAGENLRHPYSKALWNALPQNGFQPLAGSQPLHDQLPKGCFFGPRCSLKTEMCEQHLPELRGLRDGSVRCIHAT</sequence>
<evidence type="ECO:0000256" key="9">
    <source>
        <dbReference type="ARBA" id="ARBA00023065"/>
    </source>
</evidence>
<keyword evidence="10" id="KW-0921">Nickel transport</keyword>
<dbReference type="GO" id="GO:0015833">
    <property type="term" value="P:peptide transport"/>
    <property type="evidence" value="ECO:0007669"/>
    <property type="project" value="InterPro"/>
</dbReference>
<dbReference type="InterPro" id="IPR017871">
    <property type="entry name" value="ABC_transporter-like_CS"/>
</dbReference>
<dbReference type="InterPro" id="IPR050388">
    <property type="entry name" value="ABC_Ni/Peptide_Import"/>
</dbReference>
<dbReference type="GO" id="GO:0005524">
    <property type="term" value="F:ATP binding"/>
    <property type="evidence" value="ECO:0007669"/>
    <property type="project" value="UniProtKB-KW"/>
</dbReference>
<dbReference type="GO" id="GO:0016887">
    <property type="term" value="F:ATP hydrolysis activity"/>
    <property type="evidence" value="ECO:0007669"/>
    <property type="project" value="InterPro"/>
</dbReference>
<evidence type="ECO:0000256" key="12">
    <source>
        <dbReference type="ARBA" id="ARBA00038669"/>
    </source>
</evidence>
<dbReference type="InterPro" id="IPR027417">
    <property type="entry name" value="P-loop_NTPase"/>
</dbReference>
<dbReference type="NCBIfam" id="TIGR01727">
    <property type="entry name" value="oligo_HPY"/>
    <property type="match status" value="1"/>
</dbReference>
<dbReference type="PROSITE" id="PS50893">
    <property type="entry name" value="ABC_TRANSPORTER_2"/>
    <property type="match status" value="1"/>
</dbReference>
<dbReference type="PROSITE" id="PS00211">
    <property type="entry name" value="ABC_TRANSPORTER_1"/>
    <property type="match status" value="1"/>
</dbReference>
<dbReference type="SMART" id="SM00382">
    <property type="entry name" value="AAA"/>
    <property type="match status" value="1"/>
</dbReference>
<dbReference type="Gene3D" id="3.40.50.300">
    <property type="entry name" value="P-loop containing nucleotide triphosphate hydrolases"/>
    <property type="match status" value="1"/>
</dbReference>
<dbReference type="EC" id="7.2.2.11" evidence="13"/>
<protein>
    <recommendedName>
        <fullName evidence="14">Nickel import system ATP-binding protein NikD</fullName>
        <ecNumber evidence="13">7.2.2.11</ecNumber>
    </recommendedName>
</protein>
<evidence type="ECO:0000256" key="13">
    <source>
        <dbReference type="ARBA" id="ARBA00039098"/>
    </source>
</evidence>
<evidence type="ECO:0000256" key="2">
    <source>
        <dbReference type="ARBA" id="ARBA00005417"/>
    </source>
</evidence>
<keyword evidence="6" id="KW-0547">Nucleotide-binding</keyword>
<comment type="subunit">
    <text evidence="12">The complex is composed of two ATP-binding proteins (NikD and NikE), two transmembrane proteins (NikB and NikC) and a solute-binding protein (NikA).</text>
</comment>
<evidence type="ECO:0000256" key="14">
    <source>
        <dbReference type="ARBA" id="ARBA00044143"/>
    </source>
</evidence>
<keyword evidence="18" id="KW-1185">Reference proteome</keyword>
<dbReference type="PANTHER" id="PTHR43297:SF13">
    <property type="entry name" value="NICKEL ABC TRANSPORTER, ATP-BINDING PROTEIN"/>
    <property type="match status" value="1"/>
</dbReference>
<dbReference type="Pfam" id="PF00005">
    <property type="entry name" value="ABC_tran"/>
    <property type="match status" value="1"/>
</dbReference>
<organism evidence="17 18">
    <name type="scientific">Desulfuribacillus alkaliarsenatis</name>
    <dbReference type="NCBI Taxonomy" id="766136"/>
    <lineage>
        <taxon>Bacteria</taxon>
        <taxon>Bacillati</taxon>
        <taxon>Bacillota</taxon>
        <taxon>Desulfuribacillia</taxon>
        <taxon>Desulfuribacillales</taxon>
        <taxon>Desulfuribacillaceae</taxon>
        <taxon>Desulfuribacillus</taxon>
    </lineage>
</organism>
<comment type="similarity">
    <text evidence="2">Belongs to the ABC transporter superfamily.</text>
</comment>
<dbReference type="InterPro" id="IPR003439">
    <property type="entry name" value="ABC_transporter-like_ATP-bd"/>
</dbReference>